<keyword evidence="10" id="KW-1185">Reference proteome</keyword>
<evidence type="ECO:0000256" key="4">
    <source>
        <dbReference type="ARBA" id="ARBA00024804"/>
    </source>
</evidence>
<protein>
    <recommendedName>
        <fullName evidence="3 7">UDP-N-acetylglucosamine transferase subunit ALG13</fullName>
        <ecNumber evidence="2 7">2.4.1.141</ecNumber>
    </recommendedName>
    <alternativeName>
        <fullName evidence="5 7">Asparagine-linked glycosylation protein 13</fullName>
    </alternativeName>
</protein>
<dbReference type="EMBL" id="JBBWRZ010000002">
    <property type="protein sequence ID" value="KAK8244657.1"/>
    <property type="molecule type" value="Genomic_DNA"/>
</dbReference>
<comment type="caution">
    <text evidence="9">The sequence shown here is derived from an EMBL/GenBank/DDBJ whole genome shotgun (WGS) entry which is preliminary data.</text>
</comment>
<evidence type="ECO:0000256" key="6">
    <source>
        <dbReference type="ARBA" id="ARBA00048184"/>
    </source>
</evidence>
<evidence type="ECO:0000259" key="8">
    <source>
        <dbReference type="Pfam" id="PF04101"/>
    </source>
</evidence>
<reference evidence="9 10" key="1">
    <citation type="submission" date="2024-04" db="EMBL/GenBank/DDBJ databases">
        <title>Phyllosticta paracitricarpa is synonymous to the EU quarantine fungus P. citricarpa based on phylogenomic analyses.</title>
        <authorList>
            <consortium name="Lawrence Berkeley National Laboratory"/>
            <person name="Van Ingen-Buijs V.A."/>
            <person name="Van Westerhoven A.C."/>
            <person name="Haridas S."/>
            <person name="Skiadas P."/>
            <person name="Martin F."/>
            <person name="Groenewald J.Z."/>
            <person name="Crous P.W."/>
            <person name="Seidl M.F."/>
        </authorList>
    </citation>
    <scope>NUCLEOTIDE SEQUENCE [LARGE SCALE GENOMIC DNA]</scope>
    <source>
        <strain evidence="9 10">CBS 123374</strain>
    </source>
</reference>
<feature type="domain" description="Glycosyl transferase family 28 C-terminal" evidence="8">
    <location>
        <begin position="13"/>
        <end position="158"/>
    </location>
</feature>
<evidence type="ECO:0000256" key="7">
    <source>
        <dbReference type="RuleBase" id="RU362128"/>
    </source>
</evidence>
<evidence type="ECO:0000256" key="2">
    <source>
        <dbReference type="ARBA" id="ARBA00012614"/>
    </source>
</evidence>
<evidence type="ECO:0000313" key="10">
    <source>
        <dbReference type="Proteomes" id="UP001492380"/>
    </source>
</evidence>
<evidence type="ECO:0000256" key="5">
    <source>
        <dbReference type="ARBA" id="ARBA00032061"/>
    </source>
</evidence>
<proteinExistence type="inferred from homology"/>
<dbReference type="Proteomes" id="UP001492380">
    <property type="component" value="Unassembled WGS sequence"/>
</dbReference>
<dbReference type="Gene3D" id="3.40.50.2000">
    <property type="entry name" value="Glycogen Phosphorylase B"/>
    <property type="match status" value="1"/>
</dbReference>
<comment type="subunit">
    <text evidence="1 7">Heterodimer with ALG14 to form a functional enzyme.</text>
</comment>
<dbReference type="SUPFAM" id="SSF53756">
    <property type="entry name" value="UDP-Glycosyltransferase/glycogen phosphorylase"/>
    <property type="match status" value="1"/>
</dbReference>
<evidence type="ECO:0000256" key="1">
    <source>
        <dbReference type="ARBA" id="ARBA00011198"/>
    </source>
</evidence>
<sequence length="198" mass="21226">MPQVGVPPKKYCFVTIGATAAFDTLIKGCFQPDVLAALAATGYTNLLVQYGKDGKPLFDELVKSTAGSSSIKIDGFGFSQYGLVEHMKLVKGSPLDGSNEGLVVSHAGSGSILDALRLNVPLVVVPNPSLLDNHQLELAEVLEQQGYVVHGKLDNLVPAIQEAERLRQKIRSWPPINSSDRAAHGLQGVMDEEMGFLD</sequence>
<dbReference type="Pfam" id="PF04101">
    <property type="entry name" value="Glyco_tran_28_C"/>
    <property type="match status" value="1"/>
</dbReference>
<comment type="similarity">
    <text evidence="7">Belongs to the glycosyltransferase 28 family.</text>
</comment>
<dbReference type="InterPro" id="IPR007235">
    <property type="entry name" value="Glyco_trans_28_C"/>
</dbReference>
<accession>A0ABR1Z127</accession>
<name>A0ABR1Z127_9PEZI</name>
<dbReference type="EC" id="2.4.1.141" evidence="2 7"/>
<comment type="subcellular location">
    <subcellularLocation>
        <location evidence="7">Endoplasmic reticulum</location>
    </subcellularLocation>
</comment>
<comment type="function">
    <text evidence="4 7">Involved in protein N-glycosylation. Essential for the second step of the dolichol-linked oligosaccharide pathway.</text>
</comment>
<keyword evidence="7" id="KW-0256">Endoplasmic reticulum</keyword>
<evidence type="ECO:0000256" key="3">
    <source>
        <dbReference type="ARBA" id="ARBA00017468"/>
    </source>
</evidence>
<dbReference type="InterPro" id="IPR052474">
    <property type="entry name" value="UDP-GlcNAc_transferase"/>
</dbReference>
<gene>
    <name evidence="7" type="primary">ALG13</name>
    <name evidence="9" type="ORF">HDK90DRAFT_408411</name>
</gene>
<organism evidence="9 10">
    <name type="scientific">Phyllosticta capitalensis</name>
    <dbReference type="NCBI Taxonomy" id="121624"/>
    <lineage>
        <taxon>Eukaryota</taxon>
        <taxon>Fungi</taxon>
        <taxon>Dikarya</taxon>
        <taxon>Ascomycota</taxon>
        <taxon>Pezizomycotina</taxon>
        <taxon>Dothideomycetes</taxon>
        <taxon>Dothideomycetes incertae sedis</taxon>
        <taxon>Botryosphaeriales</taxon>
        <taxon>Phyllostictaceae</taxon>
        <taxon>Phyllosticta</taxon>
    </lineage>
</organism>
<dbReference type="PANTHER" id="PTHR47043:SF1">
    <property type="entry name" value="UDP-N-ACETYLGLUCOSAMINE TRANSFERASE SUBUNIT ALG13"/>
    <property type="match status" value="1"/>
</dbReference>
<dbReference type="PANTHER" id="PTHR47043">
    <property type="entry name" value="UDP-N-ACETYLGLUCOSAMINE TRANSFERASE SUBUNIT ALG13"/>
    <property type="match status" value="1"/>
</dbReference>
<keyword evidence="7" id="KW-0328">Glycosyltransferase</keyword>
<keyword evidence="7" id="KW-0808">Transferase</keyword>
<comment type="catalytic activity">
    <reaction evidence="6">
        <text>an N-acetyl-alpha-D-glucosaminyl-diphospho-di-trans,poly-cis-dolichol + UDP-N-acetyl-alpha-D-glucosamine = an N,N'-diacetylchitobiosyl-diphospho-di-trans,poly-cis-dolichol + UDP + H(+)</text>
        <dbReference type="Rhea" id="RHEA:23380"/>
        <dbReference type="Rhea" id="RHEA-COMP:19507"/>
        <dbReference type="Rhea" id="RHEA-COMP:19510"/>
        <dbReference type="ChEBI" id="CHEBI:15378"/>
        <dbReference type="ChEBI" id="CHEBI:57269"/>
        <dbReference type="ChEBI" id="CHEBI:57705"/>
        <dbReference type="ChEBI" id="CHEBI:58223"/>
        <dbReference type="ChEBI" id="CHEBI:58427"/>
        <dbReference type="EC" id="2.4.1.141"/>
    </reaction>
</comment>
<evidence type="ECO:0000313" key="9">
    <source>
        <dbReference type="EMBL" id="KAK8244657.1"/>
    </source>
</evidence>